<organism evidence="3 4">
    <name type="scientific">Enterobacter agglomerans</name>
    <name type="common">Erwinia herbicola</name>
    <name type="synonym">Pantoea agglomerans</name>
    <dbReference type="NCBI Taxonomy" id="549"/>
    <lineage>
        <taxon>Bacteria</taxon>
        <taxon>Pseudomonadati</taxon>
        <taxon>Pseudomonadota</taxon>
        <taxon>Gammaproteobacteria</taxon>
        <taxon>Enterobacterales</taxon>
        <taxon>Erwiniaceae</taxon>
        <taxon>Pantoea</taxon>
        <taxon>Pantoea agglomerans group</taxon>
    </lineage>
</organism>
<dbReference type="GeneID" id="66826765"/>
<proteinExistence type="predicted"/>
<sequence length="368" mass="41369">MKGMNRIRRGKNFHGVVSYALSPAPHHSTPPVLIGGNLVGITVEELTAEFAKTQQLRKDVEKAVWHNSLRLPKGDSLTNEHWKLIADDYMKRMGFSDTHLRCYVLHDDEVGQHIHIIASRINILNGQLYLGRNENLKSTRIIQELEKDHQLTRTKGPSPSKPPQKHKKLTRNEEMMEVRTGEKASKRVIQEAIDAVLVFFNEITIEDFINALQKQSITAIANIASTGKMNGFSFEYGGFTFKASQLGKAYGWSNLSNRIVSSPLQAESVLNVTVADNESLVSSTEVQHSINLPSYSSNSNEHSIPRWLQWIPYLNELVSHLKTIGSTILKPIKGKVTIHVIHTVSPESREILEESSKSLAEKHLFKVA</sequence>
<dbReference type="Proteomes" id="UP000254640">
    <property type="component" value="Unassembled WGS sequence"/>
</dbReference>
<name>A0A379AKB0_ENTAG</name>
<dbReference type="AlphaFoldDB" id="A0A379AKB0"/>
<dbReference type="InterPro" id="IPR005094">
    <property type="entry name" value="Endonuclease_MobA/VirD2"/>
</dbReference>
<evidence type="ECO:0000313" key="4">
    <source>
        <dbReference type="Proteomes" id="UP000254640"/>
    </source>
</evidence>
<dbReference type="RefSeq" id="WP_062758202.1">
    <property type="nucleotide sequence ID" value="NZ_CP077366.1"/>
</dbReference>
<feature type="region of interest" description="Disordered" evidence="1">
    <location>
        <begin position="148"/>
        <end position="180"/>
    </location>
</feature>
<feature type="compositionally biased region" description="Basic and acidic residues" evidence="1">
    <location>
        <begin position="170"/>
        <end position="180"/>
    </location>
</feature>
<evidence type="ECO:0000256" key="1">
    <source>
        <dbReference type="SAM" id="MobiDB-lite"/>
    </source>
</evidence>
<dbReference type="Pfam" id="PF03432">
    <property type="entry name" value="Relaxase"/>
    <property type="match status" value="1"/>
</dbReference>
<gene>
    <name evidence="3" type="ORF">NCTC9381_03924</name>
</gene>
<feature type="domain" description="MobA/VirD2-like nuclease" evidence="2">
    <location>
        <begin position="32"/>
        <end position="151"/>
    </location>
</feature>
<dbReference type="EMBL" id="UGSO01000001">
    <property type="protein sequence ID" value="SUB17982.1"/>
    <property type="molecule type" value="Genomic_DNA"/>
</dbReference>
<keyword evidence="4" id="KW-1185">Reference proteome</keyword>
<protein>
    <submittedName>
        <fullName evidence="3">Relaxase/Mobilisation nuclease domain</fullName>
    </submittedName>
</protein>
<accession>A0A379AKB0</accession>
<evidence type="ECO:0000313" key="3">
    <source>
        <dbReference type="EMBL" id="SUB17982.1"/>
    </source>
</evidence>
<reference evidence="3 4" key="1">
    <citation type="submission" date="2018-06" db="EMBL/GenBank/DDBJ databases">
        <authorList>
            <consortium name="Pathogen Informatics"/>
            <person name="Doyle S."/>
        </authorList>
    </citation>
    <scope>NUCLEOTIDE SEQUENCE [LARGE SCALE GENOMIC DNA]</scope>
    <source>
        <strain evidence="3 4">NCTC9381</strain>
    </source>
</reference>
<evidence type="ECO:0000259" key="2">
    <source>
        <dbReference type="Pfam" id="PF03432"/>
    </source>
</evidence>